<proteinExistence type="predicted"/>
<protein>
    <submittedName>
        <fullName evidence="1">Uncharacterized protein</fullName>
    </submittedName>
</protein>
<keyword evidence="2" id="KW-1185">Reference proteome</keyword>
<organism evidence="1 2">
    <name type="scientific">Dreissena polymorpha</name>
    <name type="common">Zebra mussel</name>
    <name type="synonym">Mytilus polymorpha</name>
    <dbReference type="NCBI Taxonomy" id="45954"/>
    <lineage>
        <taxon>Eukaryota</taxon>
        <taxon>Metazoa</taxon>
        <taxon>Spiralia</taxon>
        <taxon>Lophotrochozoa</taxon>
        <taxon>Mollusca</taxon>
        <taxon>Bivalvia</taxon>
        <taxon>Autobranchia</taxon>
        <taxon>Heteroconchia</taxon>
        <taxon>Euheterodonta</taxon>
        <taxon>Imparidentia</taxon>
        <taxon>Neoheterodontei</taxon>
        <taxon>Myida</taxon>
        <taxon>Dreissenoidea</taxon>
        <taxon>Dreissenidae</taxon>
        <taxon>Dreissena</taxon>
    </lineage>
</organism>
<evidence type="ECO:0000313" key="1">
    <source>
        <dbReference type="EMBL" id="KAH3719780.1"/>
    </source>
</evidence>
<gene>
    <name evidence="1" type="ORF">DPMN_062653</name>
</gene>
<reference evidence="1" key="2">
    <citation type="submission" date="2020-11" db="EMBL/GenBank/DDBJ databases">
        <authorList>
            <person name="McCartney M.A."/>
            <person name="Auch B."/>
            <person name="Kono T."/>
            <person name="Mallez S."/>
            <person name="Becker A."/>
            <person name="Gohl D.M."/>
            <person name="Silverstein K.A.T."/>
            <person name="Koren S."/>
            <person name="Bechman K.B."/>
            <person name="Herman A."/>
            <person name="Abrahante J.E."/>
            <person name="Garbe J."/>
        </authorList>
    </citation>
    <scope>NUCLEOTIDE SEQUENCE</scope>
    <source>
        <strain evidence="1">Duluth1</strain>
        <tissue evidence="1">Whole animal</tissue>
    </source>
</reference>
<reference evidence="1" key="1">
    <citation type="journal article" date="2019" name="bioRxiv">
        <title>The Genome of the Zebra Mussel, Dreissena polymorpha: A Resource for Invasive Species Research.</title>
        <authorList>
            <person name="McCartney M.A."/>
            <person name="Auch B."/>
            <person name="Kono T."/>
            <person name="Mallez S."/>
            <person name="Zhang Y."/>
            <person name="Obille A."/>
            <person name="Becker A."/>
            <person name="Abrahante J.E."/>
            <person name="Garbe J."/>
            <person name="Badalamenti J.P."/>
            <person name="Herman A."/>
            <person name="Mangelson H."/>
            <person name="Liachko I."/>
            <person name="Sullivan S."/>
            <person name="Sone E.D."/>
            <person name="Koren S."/>
            <person name="Silverstein K.A.T."/>
            <person name="Beckman K.B."/>
            <person name="Gohl D.M."/>
        </authorList>
    </citation>
    <scope>NUCLEOTIDE SEQUENCE</scope>
    <source>
        <strain evidence="1">Duluth1</strain>
        <tissue evidence="1">Whole animal</tissue>
    </source>
</reference>
<evidence type="ECO:0000313" key="2">
    <source>
        <dbReference type="Proteomes" id="UP000828390"/>
    </source>
</evidence>
<dbReference type="Proteomes" id="UP000828390">
    <property type="component" value="Unassembled WGS sequence"/>
</dbReference>
<dbReference type="EMBL" id="JAIWYP010000013">
    <property type="protein sequence ID" value="KAH3719780.1"/>
    <property type="molecule type" value="Genomic_DNA"/>
</dbReference>
<name>A0A9D4HHY0_DREPO</name>
<comment type="caution">
    <text evidence="1">The sequence shown here is derived from an EMBL/GenBank/DDBJ whole genome shotgun (WGS) entry which is preliminary data.</text>
</comment>
<accession>A0A9D4HHY0</accession>
<sequence length="118" mass="13613">MWQEALGTVWETTQLPVAADDKFHSPSRQLLCSNDKFQPLKKTTSQRVKAVKSLVERLLVLNVRFKSNVSKGIVLMCEKYCVNGQCVKVSPVERLMPKSSEWFFLARSLDEQEHFYFG</sequence>
<dbReference type="AlphaFoldDB" id="A0A9D4HHY0"/>